<dbReference type="RefSeq" id="WP_202998107.1">
    <property type="nucleotide sequence ID" value="NZ_JAENHO010000018.1"/>
</dbReference>
<gene>
    <name evidence="2" type="ORF">JKJ07_44405</name>
</gene>
<keyword evidence="3" id="KW-1185">Reference proteome</keyword>
<dbReference type="Pfam" id="PF07693">
    <property type="entry name" value="KAP_NTPase"/>
    <property type="match status" value="1"/>
</dbReference>
<name>A0ABS1W3N2_9ACTN</name>
<organism evidence="2 3">
    <name type="scientific">Paractinoplanes lichenicola</name>
    <dbReference type="NCBI Taxonomy" id="2802976"/>
    <lineage>
        <taxon>Bacteria</taxon>
        <taxon>Bacillati</taxon>
        <taxon>Actinomycetota</taxon>
        <taxon>Actinomycetes</taxon>
        <taxon>Micromonosporales</taxon>
        <taxon>Micromonosporaceae</taxon>
        <taxon>Paractinoplanes</taxon>
    </lineage>
</organism>
<dbReference type="InterPro" id="IPR003593">
    <property type="entry name" value="AAA+_ATPase"/>
</dbReference>
<feature type="domain" description="AAA+ ATPase" evidence="1">
    <location>
        <begin position="42"/>
        <end position="241"/>
    </location>
</feature>
<protein>
    <submittedName>
        <fullName evidence="2">AAA family ATPase</fullName>
    </submittedName>
</protein>
<evidence type="ECO:0000313" key="3">
    <source>
        <dbReference type="Proteomes" id="UP000598996"/>
    </source>
</evidence>
<reference evidence="2 3" key="1">
    <citation type="submission" date="2021-01" db="EMBL/GenBank/DDBJ databases">
        <title>Actinoplanes sp. nov. LDG1-01 isolated from lichen.</title>
        <authorList>
            <person name="Saeng-In P."/>
            <person name="Phongsopitanun W."/>
            <person name="Kanchanasin P."/>
            <person name="Yuki M."/>
            <person name="Kudo T."/>
            <person name="Ohkuma M."/>
            <person name="Tanasupawat S."/>
        </authorList>
    </citation>
    <scope>NUCLEOTIDE SEQUENCE [LARGE SCALE GENOMIC DNA]</scope>
    <source>
        <strain evidence="2 3">LDG1-01</strain>
    </source>
</reference>
<evidence type="ECO:0000313" key="2">
    <source>
        <dbReference type="EMBL" id="MBL7261351.1"/>
    </source>
</evidence>
<sequence length="962" mass="105028">MAGLDGWWADDPIESAADEALGRGPFVKRFAEMLDLVGGQQSSSVVALVGPWGSGKTSTANLVIACLDSAAWGGIGRLTPWALSTPDAIVGELLGAIAGALPQDRKATRALRRIKDYARTYAVPALSLVPTVGSVVEKIGEQVLAADDTTLLARFEQVREALADLARPVLVFVDDVDRLQPEELLTLFRAIRVVGRLPYVHYFIAYDQRTVIDLLKATPVASDREDRALAFLEKVVTLPIDQPALREVQSADLFNAGLTALLHDLGISLAEEQRRRLNVDWEGLLAADLAEPRGIRRLLAQLRVHLPLAGVHDVDVADFVAMTHLRLAYPRLFQALRTDRVPLASGGPRAEARLKQWQKVTALTDLAVAENRSEAVWATLRRLFPVLADGQDVSPRHRGVDNPDYATRYFAFVPEDAEPSDAELIEWFKPPVIEKVLRPDRSDRQAVSRSAGMIRRLANVAAQLGASQAANLLDRILPYLPLPADSHQLFGGPDAAMNRLLTTLLKKIPSADFNSAVQGAATAGIDVLATLVEAVESGSRFANEAGNRAWAAFINNVQEGDRAPLGPTSILFAQADRLLGSTEVNRRLARTVDDKTDLGALASRLVERGYGTDGAPEIVGFDAEALIERLGPRRFSQHVPQPQPLPTSTGANDWESYRFHAVVELNEALPHAVVQVPRQMASHRVEVLSAPNGEVPDFKISATVLVPAGEEFPTGIAIAPGPTDRDREDLIQQQLAECALTRWLRREPELRWPFRFDAWQLTDVGDGMRHTRLGTRLHDTSGAGGGWRQQTPVLAGVNVRTGTTGEEGYLVADFAVGLWLTELDGSRRPAGRRHDARPLPAALDPGELHELLDAMTLTALDVSTALYQGLLRRRRPDPDMIVHVVAEANNGLDSVVDFTGLNRPGAGTGSGQHADDLIFRPSREDSAPIARDWTNKFLRDWLVRAGYRDYDVNLMKASPSKA</sequence>
<comment type="caution">
    <text evidence="2">The sequence shown here is derived from an EMBL/GenBank/DDBJ whole genome shotgun (WGS) entry which is preliminary data.</text>
</comment>
<accession>A0ABS1W3N2</accession>
<dbReference type="InterPro" id="IPR027417">
    <property type="entry name" value="P-loop_NTPase"/>
</dbReference>
<proteinExistence type="predicted"/>
<dbReference type="SMART" id="SM00382">
    <property type="entry name" value="AAA"/>
    <property type="match status" value="1"/>
</dbReference>
<dbReference type="Proteomes" id="UP000598996">
    <property type="component" value="Unassembled WGS sequence"/>
</dbReference>
<dbReference type="SUPFAM" id="SSF52540">
    <property type="entry name" value="P-loop containing nucleoside triphosphate hydrolases"/>
    <property type="match status" value="1"/>
</dbReference>
<evidence type="ECO:0000259" key="1">
    <source>
        <dbReference type="SMART" id="SM00382"/>
    </source>
</evidence>
<dbReference type="Gene3D" id="3.40.50.300">
    <property type="entry name" value="P-loop containing nucleotide triphosphate hydrolases"/>
    <property type="match status" value="1"/>
</dbReference>
<dbReference type="InterPro" id="IPR011646">
    <property type="entry name" value="KAP_P-loop"/>
</dbReference>
<dbReference type="EMBL" id="JAENHO010000018">
    <property type="protein sequence ID" value="MBL7261351.1"/>
    <property type="molecule type" value="Genomic_DNA"/>
</dbReference>